<evidence type="ECO:0000313" key="2">
    <source>
        <dbReference type="Proteomes" id="UP001060085"/>
    </source>
</evidence>
<keyword evidence="2" id="KW-1185">Reference proteome</keyword>
<gene>
    <name evidence="1" type="ORF">M9H77_01929</name>
</gene>
<dbReference type="EMBL" id="CM044701">
    <property type="protein sequence ID" value="KAI5680702.1"/>
    <property type="molecule type" value="Genomic_DNA"/>
</dbReference>
<protein>
    <submittedName>
        <fullName evidence="1">Uncharacterized protein</fullName>
    </submittedName>
</protein>
<name>A0ACC0C761_CATRO</name>
<organism evidence="1 2">
    <name type="scientific">Catharanthus roseus</name>
    <name type="common">Madagascar periwinkle</name>
    <name type="synonym">Vinca rosea</name>
    <dbReference type="NCBI Taxonomy" id="4058"/>
    <lineage>
        <taxon>Eukaryota</taxon>
        <taxon>Viridiplantae</taxon>
        <taxon>Streptophyta</taxon>
        <taxon>Embryophyta</taxon>
        <taxon>Tracheophyta</taxon>
        <taxon>Spermatophyta</taxon>
        <taxon>Magnoliopsida</taxon>
        <taxon>eudicotyledons</taxon>
        <taxon>Gunneridae</taxon>
        <taxon>Pentapetalae</taxon>
        <taxon>asterids</taxon>
        <taxon>lamiids</taxon>
        <taxon>Gentianales</taxon>
        <taxon>Apocynaceae</taxon>
        <taxon>Rauvolfioideae</taxon>
        <taxon>Vinceae</taxon>
        <taxon>Catharanthinae</taxon>
        <taxon>Catharanthus</taxon>
    </lineage>
</organism>
<accession>A0ACC0C761</accession>
<comment type="caution">
    <text evidence="1">The sequence shown here is derived from an EMBL/GenBank/DDBJ whole genome shotgun (WGS) entry which is preliminary data.</text>
</comment>
<evidence type="ECO:0000313" key="1">
    <source>
        <dbReference type="EMBL" id="KAI5680702.1"/>
    </source>
</evidence>
<dbReference type="Proteomes" id="UP001060085">
    <property type="component" value="Linkage Group LG01"/>
</dbReference>
<proteinExistence type="predicted"/>
<reference evidence="2" key="1">
    <citation type="journal article" date="2023" name="Nat. Plants">
        <title>Single-cell RNA sequencing provides a high-resolution roadmap for understanding the multicellular compartmentation of specialized metabolism.</title>
        <authorList>
            <person name="Sun S."/>
            <person name="Shen X."/>
            <person name="Li Y."/>
            <person name="Li Y."/>
            <person name="Wang S."/>
            <person name="Li R."/>
            <person name="Zhang H."/>
            <person name="Shen G."/>
            <person name="Guo B."/>
            <person name="Wei J."/>
            <person name="Xu J."/>
            <person name="St-Pierre B."/>
            <person name="Chen S."/>
            <person name="Sun C."/>
        </authorList>
    </citation>
    <scope>NUCLEOTIDE SEQUENCE [LARGE SCALE GENOMIC DNA]</scope>
</reference>
<sequence length="887" mass="100560">MDSQIERLHFLLIPLLAQSHIIPLTDFAKLLARRGVFVSIITTPRNATRYESIINLAKTANLKIQLIPLKFPGQEFGLPEGCENMDTLTSIALVKPFLDACKKLEKPLENLIEEMEPKPNCIISTNALPWTQELAQKCGIPSYIFQTVSCFTVFCSRVLSDSKVQERVNSDSDSFLVPNIPHKIEFTKSQLPENERKKSSDDTKGVIEHMEKVQKLARGTLINSFEELEPWYVEESKKITKNLWCIGPVSLCNKELAEKLNRGDNKSSIDEHNCLKWLDSMKPRSVIYACFGSLCRISPHQLKEIGLGLESSNRPFIWIIRELDISSELEKWLEDEKLEERIIRSRRGLIIRGWAPQVLILSHPSIGGFLTHCGWNSTLEGICAGVPMITWPMFSEQFYNEKFILNVVRIGVRIGAEATVKIGEEMNRMVKREMIKEAINEVMDEGIEGMERRKRAEELREMAKNAIEEKEEEGGSSYLNIIPLLAQGHMIPMIDMARIFAGHGVHVTLVITPGNSSRSARAIHRAKQSGLQLIHVLEIPFPCKQVGLPLGCENLDSVPCRSLLKNFYNALDTMKIPLENFLQDHEIPPNCIISDRCLSWTSEIARKFNVPRLVFHGMCCFSLLSSHYIHSLKPHFGVNSDSDPFVIPGLPVRVEITKAQLPGAFIRLPDLDGVREQMREAEEDAYGVVYRLVPSQLIQLGLGLEVSNQRFIWVIKSGNKHSDLELQKWLMEERFEERIKGRGLVIKGWAPQLLILSHPAIKGFLTHCGWNSTIEGLSSGLPMITWPMFAEQFFNEKFIVQVLKIGVRIGVELPVRWGDEEKMGVLVTKLAVSKAIEKLFDDGEEGRKRIERAREVGFKARMAMEDGGSSHINISLLIQDINYYAPI</sequence>